<dbReference type="GO" id="GO:0005829">
    <property type="term" value="C:cytosol"/>
    <property type="evidence" value="ECO:0007669"/>
    <property type="project" value="TreeGrafter"/>
</dbReference>
<dbReference type="GO" id="GO:0070006">
    <property type="term" value="F:metalloaminopeptidase activity"/>
    <property type="evidence" value="ECO:0007669"/>
    <property type="project" value="UniProtKB-UniRule"/>
</dbReference>
<comment type="cofactor">
    <cofactor evidence="6">
        <name>Co(2+)</name>
        <dbReference type="ChEBI" id="CHEBI:48828"/>
    </cofactor>
    <cofactor evidence="6">
        <name>Zn(2+)</name>
        <dbReference type="ChEBI" id="CHEBI:29105"/>
    </cofactor>
    <cofactor evidence="6">
        <name>Mn(2+)</name>
        <dbReference type="ChEBI" id="CHEBI:29035"/>
    </cofactor>
    <cofactor evidence="6">
        <name>Fe(2+)</name>
        <dbReference type="ChEBI" id="CHEBI:29033"/>
    </cofactor>
    <text evidence="6">Binds 2 divalent metal cations per subunit. Has a high-affinity and a low affinity metal-binding site. The true nature of the physiological cofactor is under debate. The enzyme is active with cobalt, zinc, manganese or divalent iron ions. Most likely, methionine aminopeptidases function as mononuclear Fe(2+)-metalloproteases under physiological conditions, and the catalytically relevant metal-binding site has been assigned to the histidine-containing high-affinity site.</text>
</comment>
<feature type="binding site" evidence="6">
    <location>
        <position position="248"/>
    </location>
    <ligand>
        <name>a divalent metal cation</name>
        <dbReference type="ChEBI" id="CHEBI:60240"/>
        <label>1</label>
    </ligand>
</feature>
<evidence type="ECO:0000256" key="6">
    <source>
        <dbReference type="HAMAP-Rule" id="MF_01974"/>
    </source>
</evidence>
<dbReference type="PANTHER" id="PTHR43330">
    <property type="entry name" value="METHIONINE AMINOPEPTIDASE"/>
    <property type="match status" value="1"/>
</dbReference>
<name>A0A7S8ED97_9CHLR</name>
<evidence type="ECO:0000256" key="4">
    <source>
        <dbReference type="ARBA" id="ARBA00022723"/>
    </source>
</evidence>
<keyword evidence="4 6" id="KW-0479">Metal-binding</keyword>
<gene>
    <name evidence="6 9" type="primary">map</name>
    <name evidence="9" type="ORF">G4Y79_10730</name>
</gene>
<dbReference type="Gene3D" id="3.90.230.10">
    <property type="entry name" value="Creatinase/methionine aminopeptidase superfamily"/>
    <property type="match status" value="1"/>
</dbReference>
<dbReference type="KEGG" id="pmet:G4Y79_10730"/>
<evidence type="ECO:0000313" key="10">
    <source>
        <dbReference type="Proteomes" id="UP000594468"/>
    </source>
</evidence>
<sequence>MPQVTLKTPEEIEIMREAGKIVAEVLQTTREALRPGISTKELDTIAETIIRDHGATPAFLDYAPGGHPPYPATITASINNELVHGIPSESRILQEGDIVSIDVACFHKGYVGDAAYTAGVGEVAPSVERLLRVTVETLWQAIELCVPGNHISDIARMTSKYASQHGYSVASEYTGHGVGTAMHEPPQVPNWWPRKLPRGMRGPVDYELKPGMTFAIEPMLIAGRNELMELEDGWTVVTKDGSLNAHTEHTVAITDGEPLVLTLP</sequence>
<dbReference type="GO" id="GO:0004239">
    <property type="term" value="F:initiator methionyl aminopeptidase activity"/>
    <property type="evidence" value="ECO:0007669"/>
    <property type="project" value="UniProtKB-UniRule"/>
</dbReference>
<dbReference type="Pfam" id="PF00557">
    <property type="entry name" value="Peptidase_M24"/>
    <property type="match status" value="1"/>
</dbReference>
<feature type="binding site" evidence="6">
    <location>
        <position position="84"/>
    </location>
    <ligand>
        <name>substrate</name>
    </ligand>
</feature>
<comment type="catalytic activity">
    <reaction evidence="6 7">
        <text>Release of N-terminal amino acids, preferentially methionine, from peptides and arylamides.</text>
        <dbReference type="EC" id="3.4.11.18"/>
    </reaction>
</comment>
<dbReference type="RefSeq" id="WP_195172882.1">
    <property type="nucleotide sequence ID" value="NZ_CP062983.1"/>
</dbReference>
<organism evidence="9 10">
    <name type="scientific">Phototrophicus methaneseepsis</name>
    <dbReference type="NCBI Taxonomy" id="2710758"/>
    <lineage>
        <taxon>Bacteria</taxon>
        <taxon>Bacillati</taxon>
        <taxon>Chloroflexota</taxon>
        <taxon>Candidatus Thermofontia</taxon>
        <taxon>Phototrophicales</taxon>
        <taxon>Phototrophicaceae</taxon>
        <taxon>Phototrophicus</taxon>
    </lineage>
</organism>
<dbReference type="GO" id="GO:0046872">
    <property type="term" value="F:metal ion binding"/>
    <property type="evidence" value="ECO:0007669"/>
    <property type="project" value="UniProtKB-UniRule"/>
</dbReference>
<accession>A0A7S8ED97</accession>
<dbReference type="PRINTS" id="PR00599">
    <property type="entry name" value="MAPEPTIDASE"/>
</dbReference>
<dbReference type="InterPro" id="IPR000994">
    <property type="entry name" value="Pept_M24"/>
</dbReference>
<protein>
    <recommendedName>
        <fullName evidence="6 7">Methionine aminopeptidase</fullName>
        <shortName evidence="6">MAP</shortName>
        <shortName evidence="6">MetAP</shortName>
        <ecNumber evidence="6 7">3.4.11.18</ecNumber>
    </recommendedName>
    <alternativeName>
        <fullName evidence="6">Peptidase M</fullName>
    </alternativeName>
</protein>
<evidence type="ECO:0000256" key="1">
    <source>
        <dbReference type="ARBA" id="ARBA00002521"/>
    </source>
</evidence>
<evidence type="ECO:0000313" key="9">
    <source>
        <dbReference type="EMBL" id="QPC84819.1"/>
    </source>
</evidence>
<dbReference type="CDD" id="cd01086">
    <property type="entry name" value="MetAP1"/>
    <property type="match status" value="1"/>
</dbReference>
<keyword evidence="2 6" id="KW-0031">Aminopeptidase</keyword>
<dbReference type="InterPro" id="IPR001714">
    <property type="entry name" value="Pept_M24_MAP"/>
</dbReference>
<dbReference type="InterPro" id="IPR002467">
    <property type="entry name" value="Pept_M24A_MAP1"/>
</dbReference>
<feature type="binding site" evidence="6">
    <location>
        <position position="176"/>
    </location>
    <ligand>
        <name>a divalent metal cation</name>
        <dbReference type="ChEBI" id="CHEBI:60240"/>
        <label>2</label>
        <note>catalytic</note>
    </ligand>
</feature>
<dbReference type="NCBIfam" id="TIGR00500">
    <property type="entry name" value="met_pdase_I"/>
    <property type="match status" value="1"/>
</dbReference>
<feature type="binding site" evidence="6">
    <location>
        <position position="113"/>
    </location>
    <ligand>
        <name>a divalent metal cation</name>
        <dbReference type="ChEBI" id="CHEBI:60240"/>
        <label>1</label>
    </ligand>
</feature>
<comment type="subunit">
    <text evidence="6">Monomer.</text>
</comment>
<evidence type="ECO:0000256" key="5">
    <source>
        <dbReference type="ARBA" id="ARBA00022801"/>
    </source>
</evidence>
<proteinExistence type="inferred from homology"/>
<dbReference type="EMBL" id="CP062983">
    <property type="protein sequence ID" value="QPC84819.1"/>
    <property type="molecule type" value="Genomic_DNA"/>
</dbReference>
<keyword evidence="3 6" id="KW-0645">Protease</keyword>
<evidence type="ECO:0000256" key="7">
    <source>
        <dbReference type="RuleBase" id="RU003653"/>
    </source>
</evidence>
<keyword evidence="5 6" id="KW-0378">Hydrolase</keyword>
<evidence type="ECO:0000259" key="8">
    <source>
        <dbReference type="Pfam" id="PF00557"/>
    </source>
</evidence>
<dbReference type="InterPro" id="IPR036005">
    <property type="entry name" value="Creatinase/aminopeptidase-like"/>
</dbReference>
<dbReference type="HAMAP" id="MF_01974">
    <property type="entry name" value="MetAP_1"/>
    <property type="match status" value="1"/>
</dbReference>
<feature type="binding site" evidence="6">
    <location>
        <position position="248"/>
    </location>
    <ligand>
        <name>a divalent metal cation</name>
        <dbReference type="ChEBI" id="CHEBI:60240"/>
        <label>2</label>
        <note>catalytic</note>
    </ligand>
</feature>
<dbReference type="PANTHER" id="PTHR43330:SF27">
    <property type="entry name" value="METHIONINE AMINOPEPTIDASE"/>
    <property type="match status" value="1"/>
</dbReference>
<reference evidence="9 10" key="1">
    <citation type="submission" date="2020-02" db="EMBL/GenBank/DDBJ databases">
        <authorList>
            <person name="Zheng R.K."/>
            <person name="Sun C.M."/>
        </authorList>
    </citation>
    <scope>NUCLEOTIDE SEQUENCE [LARGE SCALE GENOMIC DNA]</scope>
    <source>
        <strain evidence="10">rifampicinis</strain>
    </source>
</reference>
<comment type="similarity">
    <text evidence="6">Belongs to the peptidase M24A family. Methionine aminopeptidase type 1 subfamily.</text>
</comment>
<dbReference type="GO" id="GO:0006508">
    <property type="term" value="P:proteolysis"/>
    <property type="evidence" value="ECO:0007669"/>
    <property type="project" value="UniProtKB-KW"/>
</dbReference>
<dbReference type="EC" id="3.4.11.18" evidence="6 7"/>
<dbReference type="AlphaFoldDB" id="A0A7S8ED97"/>
<evidence type="ECO:0000256" key="2">
    <source>
        <dbReference type="ARBA" id="ARBA00022438"/>
    </source>
</evidence>
<dbReference type="SUPFAM" id="SSF55920">
    <property type="entry name" value="Creatinase/aminopeptidase"/>
    <property type="match status" value="1"/>
</dbReference>
<feature type="domain" description="Peptidase M24" evidence="8">
    <location>
        <begin position="13"/>
        <end position="255"/>
    </location>
</feature>
<feature type="binding site" evidence="6">
    <location>
        <position position="217"/>
    </location>
    <ligand>
        <name>a divalent metal cation</name>
        <dbReference type="ChEBI" id="CHEBI:60240"/>
        <label>2</label>
        <note>catalytic</note>
    </ligand>
</feature>
<feature type="binding site" evidence="6">
    <location>
        <position position="183"/>
    </location>
    <ligand>
        <name>substrate</name>
    </ligand>
</feature>
<evidence type="ECO:0000256" key="3">
    <source>
        <dbReference type="ARBA" id="ARBA00022670"/>
    </source>
</evidence>
<comment type="function">
    <text evidence="1 6">Removes the N-terminal methionine from nascent proteins. The N-terminal methionine is often cleaved when the second residue in the primary sequence is small and uncharged (Met-Ala-, Cys, Gly, Pro, Ser, Thr, or Val). Requires deformylation of the N(alpha)-formylated initiator methionine before it can be hydrolyzed.</text>
</comment>
<feature type="binding site" evidence="6">
    <location>
        <position position="113"/>
    </location>
    <ligand>
        <name>a divalent metal cation</name>
        <dbReference type="ChEBI" id="CHEBI:60240"/>
        <label>2</label>
        <note>catalytic</note>
    </ligand>
</feature>
<feature type="binding site" evidence="6">
    <location>
        <position position="102"/>
    </location>
    <ligand>
        <name>a divalent metal cation</name>
        <dbReference type="ChEBI" id="CHEBI:60240"/>
        <label>1</label>
    </ligand>
</feature>
<dbReference type="Proteomes" id="UP000594468">
    <property type="component" value="Chromosome"/>
</dbReference>
<dbReference type="PROSITE" id="PS00680">
    <property type="entry name" value="MAP_1"/>
    <property type="match status" value="1"/>
</dbReference>
<keyword evidence="10" id="KW-1185">Reference proteome</keyword>